<keyword evidence="3 4" id="KW-0067">ATP-binding</keyword>
<keyword evidence="6" id="KW-1185">Reference proteome</keyword>
<dbReference type="InterPro" id="IPR027417">
    <property type="entry name" value="P-loop_NTPase"/>
</dbReference>
<dbReference type="CDD" id="cd19482">
    <property type="entry name" value="RecA-like_Thep1"/>
    <property type="match status" value="1"/>
</dbReference>
<dbReference type="eggNOG" id="arCOG01034">
    <property type="taxonomic scope" value="Archaea"/>
</dbReference>
<feature type="binding site" evidence="4">
    <location>
        <begin position="7"/>
        <end position="14"/>
    </location>
    <ligand>
        <name>ATP</name>
        <dbReference type="ChEBI" id="CHEBI:30616"/>
    </ligand>
</feature>
<dbReference type="RefSeq" id="WP_013100023.1">
    <property type="nucleotide sequence ID" value="NC_014122.1"/>
</dbReference>
<dbReference type="EC" id="3.6.1.15" evidence="4"/>
<feature type="binding site" evidence="4">
    <location>
        <begin position="93"/>
        <end position="100"/>
    </location>
    <ligand>
        <name>ATP</name>
        <dbReference type="ChEBI" id="CHEBI:30616"/>
    </ligand>
</feature>
<comment type="function">
    <text evidence="4">Has nucleotide phosphatase activity towards ATP, GTP, CTP, TTP and UTP. May hydrolyze nucleoside diphosphates with lower efficiency.</text>
</comment>
<keyword evidence="1 4" id="KW-0547">Nucleotide-binding</keyword>
<dbReference type="Pfam" id="PF03266">
    <property type="entry name" value="NTPase_1"/>
    <property type="match status" value="1"/>
</dbReference>
<dbReference type="OrthoDB" id="52698at2157"/>
<organism evidence="5 6">
    <name type="scientific">Methanocaldococcus infernus (strain DSM 11812 / JCM 15783 / ME)</name>
    <dbReference type="NCBI Taxonomy" id="573063"/>
    <lineage>
        <taxon>Archaea</taxon>
        <taxon>Methanobacteriati</taxon>
        <taxon>Methanobacteriota</taxon>
        <taxon>Methanomada group</taxon>
        <taxon>Methanococci</taxon>
        <taxon>Methanococcales</taxon>
        <taxon>Methanocaldococcaceae</taxon>
        <taxon>Methanocaldococcus</taxon>
    </lineage>
</organism>
<keyword evidence="2 4" id="KW-0378">Hydrolase</keyword>
<dbReference type="GO" id="GO:0017111">
    <property type="term" value="F:ribonucleoside triphosphate phosphatase activity"/>
    <property type="evidence" value="ECO:0007669"/>
    <property type="project" value="UniProtKB-UniRule"/>
</dbReference>
<dbReference type="AlphaFoldDB" id="D5VRS4"/>
<gene>
    <name evidence="5" type="ordered locus">Metin_0608</name>
</gene>
<dbReference type="KEGG" id="mif:Metin_0608"/>
<dbReference type="PANTHER" id="PTHR43146:SF1">
    <property type="entry name" value="CANCER-RELATED NUCLEOSIDE-TRIPHOSPHATASE"/>
    <property type="match status" value="1"/>
</dbReference>
<evidence type="ECO:0000256" key="1">
    <source>
        <dbReference type="ARBA" id="ARBA00022741"/>
    </source>
</evidence>
<dbReference type="GO" id="GO:0005524">
    <property type="term" value="F:ATP binding"/>
    <property type="evidence" value="ECO:0007669"/>
    <property type="project" value="UniProtKB-UniRule"/>
</dbReference>
<dbReference type="STRING" id="573063.Metin_0608"/>
<proteinExistence type="inferred from homology"/>
<protein>
    <recommendedName>
        <fullName evidence="4">Nucleoside-triphosphatase Metin_0608</fullName>
        <shortName evidence="4">NTPase</shortName>
        <ecNumber evidence="4">3.6.1.15</ecNumber>
    </recommendedName>
    <alternativeName>
        <fullName evidence="4">Nucleoside triphosphate phosphohydrolase</fullName>
    </alternativeName>
</protein>
<dbReference type="HOGENOM" id="CLU_103145_1_1_2"/>
<evidence type="ECO:0000256" key="2">
    <source>
        <dbReference type="ARBA" id="ARBA00022801"/>
    </source>
</evidence>
<sequence length="167" mass="19570">MRVFITGEPGVGKTTLIKRIYELLKDKYKVGGFITEEIREKGRRVGFKIKDFSGNEEILAYVGEGHPRVGKYRVYVKNLDKVLESLSWEDKDIILIDEIGAMEFKSKKFKEFLDKVLSSNKDLIATLHRHYVNKFKDFGRVIRLEKNNREEIFKHIVKVLENEGYVL</sequence>
<dbReference type="PANTHER" id="PTHR43146">
    <property type="entry name" value="CANCER-RELATED NUCLEOSIDE-TRIPHOSPHATASE"/>
    <property type="match status" value="1"/>
</dbReference>
<reference evidence="5" key="1">
    <citation type="submission" date="2010-04" db="EMBL/GenBank/DDBJ databases">
        <title>Complete sequence of Methanocaldococcus infernus ME.</title>
        <authorList>
            <consortium name="US DOE Joint Genome Institute"/>
            <person name="Lucas S."/>
            <person name="Copeland A."/>
            <person name="Lapidus A."/>
            <person name="Cheng J.-F."/>
            <person name="Bruce D."/>
            <person name="Goodwin L."/>
            <person name="Pitluck S."/>
            <person name="Munk A.C."/>
            <person name="Detter J.C."/>
            <person name="Han C."/>
            <person name="Tapia R."/>
            <person name="Land M."/>
            <person name="Hauser L."/>
            <person name="Kyrpides N."/>
            <person name="Mikhailova N."/>
            <person name="Sieprawska-Lupa M."/>
            <person name="Whitman W.B."/>
            <person name="Woyke T."/>
        </authorList>
    </citation>
    <scope>NUCLEOTIDE SEQUENCE [LARGE SCALE GENOMIC DNA]</scope>
    <source>
        <strain evidence="5">ME</strain>
    </source>
</reference>
<dbReference type="InterPro" id="IPR004948">
    <property type="entry name" value="Nuc-triphosphatase_THEP1"/>
</dbReference>
<evidence type="ECO:0000256" key="4">
    <source>
        <dbReference type="HAMAP-Rule" id="MF_00796"/>
    </source>
</evidence>
<evidence type="ECO:0000313" key="6">
    <source>
        <dbReference type="Proteomes" id="UP000002061"/>
    </source>
</evidence>
<comment type="catalytic activity">
    <reaction evidence="4">
        <text>a ribonucleoside 5'-triphosphate + H2O = a ribonucleoside 5'-diphosphate + phosphate + H(+)</text>
        <dbReference type="Rhea" id="RHEA:23680"/>
        <dbReference type="ChEBI" id="CHEBI:15377"/>
        <dbReference type="ChEBI" id="CHEBI:15378"/>
        <dbReference type="ChEBI" id="CHEBI:43474"/>
        <dbReference type="ChEBI" id="CHEBI:57930"/>
        <dbReference type="ChEBI" id="CHEBI:61557"/>
        <dbReference type="EC" id="3.6.1.15"/>
    </reaction>
</comment>
<evidence type="ECO:0000256" key="3">
    <source>
        <dbReference type="ARBA" id="ARBA00022840"/>
    </source>
</evidence>
<dbReference type="SUPFAM" id="SSF52540">
    <property type="entry name" value="P-loop containing nucleoside triphosphate hydrolases"/>
    <property type="match status" value="1"/>
</dbReference>
<dbReference type="Gene3D" id="3.40.50.300">
    <property type="entry name" value="P-loop containing nucleotide triphosphate hydrolases"/>
    <property type="match status" value="1"/>
</dbReference>
<accession>D5VRS4</accession>
<dbReference type="HAMAP" id="MF_00796">
    <property type="entry name" value="NTPase_1"/>
    <property type="match status" value="1"/>
</dbReference>
<dbReference type="EMBL" id="CP002009">
    <property type="protein sequence ID" value="ADG13277.1"/>
    <property type="molecule type" value="Genomic_DNA"/>
</dbReference>
<name>D5VRS4_METIM</name>
<evidence type="ECO:0000313" key="5">
    <source>
        <dbReference type="EMBL" id="ADG13277.1"/>
    </source>
</evidence>
<comment type="similarity">
    <text evidence="4">Belongs to the THEP1 NTPase family.</text>
</comment>
<dbReference type="PRINTS" id="PR00449">
    <property type="entry name" value="RASTRNSFRMNG"/>
</dbReference>
<dbReference type="GeneID" id="9131615"/>
<dbReference type="NCBIfam" id="NF010248">
    <property type="entry name" value="PRK13695.1"/>
    <property type="match status" value="1"/>
</dbReference>
<dbReference type="Proteomes" id="UP000002061">
    <property type="component" value="Chromosome"/>
</dbReference>